<dbReference type="GO" id="GO:0034504">
    <property type="term" value="P:protein localization to nucleus"/>
    <property type="evidence" value="ECO:0007669"/>
    <property type="project" value="TreeGrafter"/>
</dbReference>
<feature type="domain" description="Torsin-1A C-terminal" evidence="3">
    <location>
        <begin position="405"/>
        <end position="462"/>
    </location>
</feature>
<dbReference type="InterPro" id="IPR010448">
    <property type="entry name" value="Torsin"/>
</dbReference>
<dbReference type="Proteomes" id="UP000031443">
    <property type="component" value="Unassembled WGS sequence"/>
</dbReference>
<keyword evidence="5" id="KW-1185">Reference proteome</keyword>
<dbReference type="GO" id="GO:0031965">
    <property type="term" value="C:nuclear membrane"/>
    <property type="evidence" value="ECO:0007669"/>
    <property type="project" value="UniProtKB-SubCell"/>
</dbReference>
<dbReference type="PANTHER" id="PTHR10760:SF14">
    <property type="entry name" value="TORSIN-1B"/>
    <property type="match status" value="1"/>
</dbReference>
<dbReference type="EMBL" id="KB532021">
    <property type="protein sequence ID" value="EMP34684.1"/>
    <property type="molecule type" value="Genomic_DNA"/>
</dbReference>
<dbReference type="STRING" id="8469.M7BBY7"/>
<dbReference type="Pfam" id="PF21376">
    <property type="entry name" value="TOR1A_C"/>
    <property type="match status" value="2"/>
</dbReference>
<organism evidence="4 5">
    <name type="scientific">Chelonia mydas</name>
    <name type="common">Green sea-turtle</name>
    <name type="synonym">Chelonia agassizi</name>
    <dbReference type="NCBI Taxonomy" id="8469"/>
    <lineage>
        <taxon>Eukaryota</taxon>
        <taxon>Metazoa</taxon>
        <taxon>Chordata</taxon>
        <taxon>Craniata</taxon>
        <taxon>Vertebrata</taxon>
        <taxon>Euteleostomi</taxon>
        <taxon>Archelosauria</taxon>
        <taxon>Testudinata</taxon>
        <taxon>Testudines</taxon>
        <taxon>Cryptodira</taxon>
        <taxon>Durocryptodira</taxon>
        <taxon>Americhelydia</taxon>
        <taxon>Chelonioidea</taxon>
        <taxon>Cheloniidae</taxon>
        <taxon>Chelonia</taxon>
    </lineage>
</organism>
<evidence type="ECO:0000256" key="1">
    <source>
        <dbReference type="ARBA" id="ARBA00006235"/>
    </source>
</evidence>
<evidence type="ECO:0000313" key="4">
    <source>
        <dbReference type="EMBL" id="EMP34684.1"/>
    </source>
</evidence>
<dbReference type="PANTHER" id="PTHR10760">
    <property type="entry name" value="TORSIN"/>
    <property type="match status" value="1"/>
</dbReference>
<proteinExistence type="inferred from homology"/>
<protein>
    <submittedName>
        <fullName evidence="4">Torsin-1B</fullName>
    </submittedName>
</protein>
<feature type="chain" id="PRO_5004079870" evidence="2">
    <location>
        <begin position="20"/>
        <end position="466"/>
    </location>
</feature>
<dbReference type="Pfam" id="PF06309">
    <property type="entry name" value="Torsin"/>
    <property type="match status" value="1"/>
</dbReference>
<dbReference type="SUPFAM" id="SSF52540">
    <property type="entry name" value="P-loop containing nucleoside triphosphate hydrolases"/>
    <property type="match status" value="2"/>
</dbReference>
<dbReference type="GO" id="GO:0030659">
    <property type="term" value="C:cytoplasmic vesicle membrane"/>
    <property type="evidence" value="ECO:0007669"/>
    <property type="project" value="UniProtKB-SubCell"/>
</dbReference>
<dbReference type="Gene3D" id="3.40.50.300">
    <property type="entry name" value="P-loop containing nucleotide triphosphate hydrolases"/>
    <property type="match status" value="2"/>
</dbReference>
<accession>M7BBY7</accession>
<dbReference type="AlphaFoldDB" id="M7BBY7"/>
<dbReference type="GO" id="GO:0030426">
    <property type="term" value="C:growth cone"/>
    <property type="evidence" value="ECO:0007669"/>
    <property type="project" value="UniProtKB-SubCell"/>
</dbReference>
<dbReference type="GO" id="GO:0005524">
    <property type="term" value="F:ATP binding"/>
    <property type="evidence" value="ECO:0007669"/>
    <property type="project" value="InterPro"/>
</dbReference>
<evidence type="ECO:0000259" key="3">
    <source>
        <dbReference type="Pfam" id="PF21376"/>
    </source>
</evidence>
<name>M7BBY7_CHEMY</name>
<dbReference type="eggNOG" id="KOG2170">
    <property type="taxonomic scope" value="Eukaryota"/>
</dbReference>
<sequence length="466" mass="53726">MKLLNVAGFFALVPTLVPALEPITTSLAFCGAAVMWQLFSPASWLKCRFLECCNMKDTLDIPALQMVLEQKVFGQHLATQVILKALSANSRDKQPRKPLVMSFHGWTGTGKSFVSKIIARNLYQSHEARRSFVHQFDAVLHFPHAEHIKQYKEQLQNWIRGNVSVCPRSLFIFSEMDQMPHGLIDSIMPYLSHREAINGVYYGKAIFLFLNKLIQKNLVDYFIPFLPLEYKHVKECIQEELRYQGHQEDEDLIIKIALAMSDYPNDDRIYSSKGCKTVASKDQLQTWIRGNVSACARSVFIFDEMDKLHPGLIDAIKPFLDYYEQIDGVSYRRAIFIFLSNAGGDLINKAALDFWRSGKDRKQIQLKDLEPLLSVAVFNNKNSGLWHSSLIDRNLIDYFVPFLPLEYKHLKMCIRAEIESGGKKINEAIVDEVANEMTFFPKDEKIYSDKGCKLVQQKLLYYWERL</sequence>
<dbReference type="GO" id="GO:0019894">
    <property type="term" value="F:kinesin binding"/>
    <property type="evidence" value="ECO:0007669"/>
    <property type="project" value="TreeGrafter"/>
</dbReference>
<evidence type="ECO:0000256" key="2">
    <source>
        <dbReference type="SAM" id="SignalP"/>
    </source>
</evidence>
<dbReference type="GO" id="GO:0016887">
    <property type="term" value="F:ATP hydrolysis activity"/>
    <property type="evidence" value="ECO:0007669"/>
    <property type="project" value="InterPro"/>
</dbReference>
<dbReference type="InterPro" id="IPR049337">
    <property type="entry name" value="TOR1A_C"/>
</dbReference>
<comment type="similarity">
    <text evidence="1">Belongs to the ClpA/ClpB family. Torsin subfamily.</text>
</comment>
<dbReference type="InterPro" id="IPR027417">
    <property type="entry name" value="P-loop_NTPase"/>
</dbReference>
<reference evidence="5" key="1">
    <citation type="journal article" date="2013" name="Nat. Genet.">
        <title>The draft genomes of soft-shell turtle and green sea turtle yield insights into the development and evolution of the turtle-specific body plan.</title>
        <authorList>
            <person name="Wang Z."/>
            <person name="Pascual-Anaya J."/>
            <person name="Zadissa A."/>
            <person name="Li W."/>
            <person name="Niimura Y."/>
            <person name="Huang Z."/>
            <person name="Li C."/>
            <person name="White S."/>
            <person name="Xiong Z."/>
            <person name="Fang D."/>
            <person name="Wang B."/>
            <person name="Ming Y."/>
            <person name="Chen Y."/>
            <person name="Zheng Y."/>
            <person name="Kuraku S."/>
            <person name="Pignatelli M."/>
            <person name="Herrero J."/>
            <person name="Beal K."/>
            <person name="Nozawa M."/>
            <person name="Li Q."/>
            <person name="Wang J."/>
            <person name="Zhang H."/>
            <person name="Yu L."/>
            <person name="Shigenobu S."/>
            <person name="Wang J."/>
            <person name="Liu J."/>
            <person name="Flicek P."/>
            <person name="Searle S."/>
            <person name="Wang J."/>
            <person name="Kuratani S."/>
            <person name="Yin Y."/>
            <person name="Aken B."/>
            <person name="Zhang G."/>
            <person name="Irie N."/>
        </authorList>
    </citation>
    <scope>NUCLEOTIDE SEQUENCE [LARGE SCALE GENOMIC DNA]</scope>
</reference>
<feature type="domain" description="Torsin-1A C-terminal" evidence="3">
    <location>
        <begin position="228"/>
        <end position="281"/>
    </location>
</feature>
<dbReference type="GO" id="GO:0071763">
    <property type="term" value="P:nuclear membrane organization"/>
    <property type="evidence" value="ECO:0007669"/>
    <property type="project" value="TreeGrafter"/>
</dbReference>
<evidence type="ECO:0000313" key="5">
    <source>
        <dbReference type="Proteomes" id="UP000031443"/>
    </source>
</evidence>
<dbReference type="GO" id="GO:0045202">
    <property type="term" value="C:synapse"/>
    <property type="evidence" value="ECO:0007669"/>
    <property type="project" value="UniProtKB-SubCell"/>
</dbReference>
<keyword evidence="2" id="KW-0732">Signal</keyword>
<gene>
    <name evidence="4" type="ORF">UY3_08261</name>
</gene>
<dbReference type="GO" id="GO:0005788">
    <property type="term" value="C:endoplasmic reticulum lumen"/>
    <property type="evidence" value="ECO:0007669"/>
    <property type="project" value="TreeGrafter"/>
</dbReference>
<feature type="signal peptide" evidence="2">
    <location>
        <begin position="1"/>
        <end position="19"/>
    </location>
</feature>